<accession>A0A6J5N230</accession>
<evidence type="ECO:0000313" key="1">
    <source>
        <dbReference type="EMBL" id="CAB4151296.1"/>
    </source>
</evidence>
<sequence length="128" mass="14932">MATNTDILKRKMIEALEKSLGIVTTAIKSLEKTEFKLHRSTHYDWLHSDENYKKEVESIQEITLDFAESQLHKQINEGNTSATIFYLKTKGKKRGYIERQDIAFIGDEIDFSDISDEDLQKFLNKENE</sequence>
<reference evidence="1" key="1">
    <citation type="submission" date="2020-04" db="EMBL/GenBank/DDBJ databases">
        <authorList>
            <person name="Chiriac C."/>
            <person name="Salcher M."/>
            <person name="Ghai R."/>
            <person name="Kavagutti S V."/>
        </authorList>
    </citation>
    <scope>NUCLEOTIDE SEQUENCE</scope>
</reference>
<dbReference type="EMBL" id="LR796564">
    <property type="protein sequence ID" value="CAB4151296.1"/>
    <property type="molecule type" value="Genomic_DNA"/>
</dbReference>
<proteinExistence type="predicted"/>
<protein>
    <submittedName>
        <fullName evidence="1">Uncharacterized protein</fullName>
    </submittedName>
</protein>
<gene>
    <name evidence="1" type="ORF">UFOVP597_10</name>
</gene>
<name>A0A6J5N230_9CAUD</name>
<organism evidence="1">
    <name type="scientific">uncultured Caudovirales phage</name>
    <dbReference type="NCBI Taxonomy" id="2100421"/>
    <lineage>
        <taxon>Viruses</taxon>
        <taxon>Duplodnaviria</taxon>
        <taxon>Heunggongvirae</taxon>
        <taxon>Uroviricota</taxon>
        <taxon>Caudoviricetes</taxon>
        <taxon>Peduoviridae</taxon>
        <taxon>Maltschvirus</taxon>
        <taxon>Maltschvirus maltsch</taxon>
    </lineage>
</organism>